<proteinExistence type="predicted"/>
<sequence>MMRIVVTGANGFIGRKLVRALLDQPSLSGADGAPVPLSDLRLFDVVPPEVPAGAADGPVTVRCMAGDLSDPAALGAVMNGGVDVVFHLAAVVSAQAEEDFGLGMRVNFDATRALLDACRQSAPDGAARLVFTSSVAVFGGDLPEVVRDDTAPVPQSSYGVQKAMGELLVQDYARRGFVDGRTVRLPTIVVRPGPPNKAASTFASSIIREPLNGEDAVCPVPAETGLFVSSPRRIVANLIQAATLPAARFGRDRTVMLPGLSVTVAEMIKALRAEAGDGAVARIRFQDDPRVRAIVASWPARFETARATALGFQADASFAEVIRAFVEDEMGAPHKDPVS</sequence>
<dbReference type="PANTHER" id="PTHR43103:SF3">
    <property type="entry name" value="ADP-L-GLYCERO-D-MANNO-HEPTOSE-6-EPIMERASE"/>
    <property type="match status" value="1"/>
</dbReference>
<dbReference type="RefSeq" id="WP_246422672.1">
    <property type="nucleotide sequence ID" value="NZ_JACIGK010000006.1"/>
</dbReference>
<dbReference type="NCBIfam" id="NF043036">
    <property type="entry name" value="ErythonDh"/>
    <property type="match status" value="1"/>
</dbReference>
<name>A0A7W6RBI8_9PROT</name>
<keyword evidence="2" id="KW-0119">Carbohydrate metabolism</keyword>
<dbReference type="InterPro" id="IPR036291">
    <property type="entry name" value="NAD(P)-bd_dom_sf"/>
</dbReference>
<dbReference type="EMBL" id="JACIGK010000006">
    <property type="protein sequence ID" value="MBB4265463.1"/>
    <property type="molecule type" value="Genomic_DNA"/>
</dbReference>
<feature type="domain" description="NAD-dependent epimerase/dehydratase" evidence="3">
    <location>
        <begin position="4"/>
        <end position="214"/>
    </location>
</feature>
<dbReference type="CDD" id="cd05238">
    <property type="entry name" value="Gne_like_SDR_e"/>
    <property type="match status" value="1"/>
</dbReference>
<dbReference type="Gene3D" id="3.40.50.720">
    <property type="entry name" value="NAD(P)-binding Rossmann-like Domain"/>
    <property type="match status" value="1"/>
</dbReference>
<accession>A0A7W6RBI8</accession>
<dbReference type="Gene3D" id="3.90.25.10">
    <property type="entry name" value="UDP-galactose 4-epimerase, domain 1"/>
    <property type="match status" value="1"/>
</dbReference>
<dbReference type="Pfam" id="PF01370">
    <property type="entry name" value="Epimerase"/>
    <property type="match status" value="1"/>
</dbReference>
<keyword evidence="1" id="KW-0521">NADP</keyword>
<dbReference type="GO" id="GO:0016491">
    <property type="term" value="F:oxidoreductase activity"/>
    <property type="evidence" value="ECO:0007669"/>
    <property type="project" value="InterPro"/>
</dbReference>
<comment type="caution">
    <text evidence="4">The sequence shown here is derived from an EMBL/GenBank/DDBJ whole genome shotgun (WGS) entry which is preliminary data.</text>
</comment>
<gene>
    <name evidence="4" type="ORF">GGD89_001082</name>
</gene>
<organism evidence="4 5">
    <name type="scientific">Roseospira visakhapatnamensis</name>
    <dbReference type="NCBI Taxonomy" id="390880"/>
    <lineage>
        <taxon>Bacteria</taxon>
        <taxon>Pseudomonadati</taxon>
        <taxon>Pseudomonadota</taxon>
        <taxon>Alphaproteobacteria</taxon>
        <taxon>Rhodospirillales</taxon>
        <taxon>Rhodospirillaceae</taxon>
        <taxon>Roseospira</taxon>
    </lineage>
</organism>
<dbReference type="PANTHER" id="PTHR43103">
    <property type="entry name" value="NUCLEOSIDE-DIPHOSPHATE-SUGAR EPIMERASE"/>
    <property type="match status" value="1"/>
</dbReference>
<evidence type="ECO:0000256" key="1">
    <source>
        <dbReference type="ARBA" id="ARBA00022857"/>
    </source>
</evidence>
<evidence type="ECO:0000313" key="5">
    <source>
        <dbReference type="Proteomes" id="UP000554286"/>
    </source>
</evidence>
<evidence type="ECO:0000259" key="3">
    <source>
        <dbReference type="Pfam" id="PF01370"/>
    </source>
</evidence>
<dbReference type="AlphaFoldDB" id="A0A7W6RBI8"/>
<evidence type="ECO:0000313" key="4">
    <source>
        <dbReference type="EMBL" id="MBB4265463.1"/>
    </source>
</evidence>
<dbReference type="Proteomes" id="UP000554286">
    <property type="component" value="Unassembled WGS sequence"/>
</dbReference>
<reference evidence="4 5" key="1">
    <citation type="submission" date="2020-08" db="EMBL/GenBank/DDBJ databases">
        <title>Genome sequencing of Purple Non-Sulfur Bacteria from various extreme environments.</title>
        <authorList>
            <person name="Mayer M."/>
        </authorList>
    </citation>
    <scope>NUCLEOTIDE SEQUENCE [LARGE SCALE GENOMIC DNA]</scope>
    <source>
        <strain evidence="4 5">JA131</strain>
    </source>
</reference>
<dbReference type="InterPro" id="IPR050005">
    <property type="entry name" value="DenD"/>
</dbReference>
<keyword evidence="5" id="KW-1185">Reference proteome</keyword>
<dbReference type="SUPFAM" id="SSF51735">
    <property type="entry name" value="NAD(P)-binding Rossmann-fold domains"/>
    <property type="match status" value="1"/>
</dbReference>
<dbReference type="InterPro" id="IPR001509">
    <property type="entry name" value="Epimerase_deHydtase"/>
</dbReference>
<evidence type="ECO:0000256" key="2">
    <source>
        <dbReference type="ARBA" id="ARBA00023277"/>
    </source>
</evidence>
<protein>
    <submittedName>
        <fullName evidence="4">Nucleoside-diphosphate-sugar epimerase</fullName>
    </submittedName>
</protein>